<dbReference type="PANTHER" id="PTHR23305:SF11">
    <property type="entry name" value="OBG-LIKE ATPASE 1"/>
    <property type="match status" value="1"/>
</dbReference>
<protein>
    <submittedName>
        <fullName evidence="8">GTP-binding protein YchF</fullName>
    </submittedName>
</protein>
<keyword evidence="9" id="KW-1185">Reference proteome</keyword>
<comment type="cofactor">
    <cofactor evidence="1">
        <name>Mg(2+)</name>
        <dbReference type="ChEBI" id="CHEBI:18420"/>
    </cofactor>
</comment>
<dbReference type="GO" id="GO:0005525">
    <property type="term" value="F:GTP binding"/>
    <property type="evidence" value="ECO:0007669"/>
    <property type="project" value="InterPro"/>
</dbReference>
<keyword evidence="4" id="KW-0067">ATP-binding</keyword>
<dbReference type="InterPro" id="IPR023192">
    <property type="entry name" value="TGS-like_dom_sf"/>
</dbReference>
<evidence type="ECO:0000256" key="3">
    <source>
        <dbReference type="ARBA" id="ARBA00022741"/>
    </source>
</evidence>
<dbReference type="InParanoid" id="A0A0L0HRE9"/>
<dbReference type="InterPro" id="IPR027417">
    <property type="entry name" value="P-loop_NTPase"/>
</dbReference>
<dbReference type="GO" id="GO:0046872">
    <property type="term" value="F:metal ion binding"/>
    <property type="evidence" value="ECO:0007669"/>
    <property type="project" value="UniProtKB-KW"/>
</dbReference>
<dbReference type="CDD" id="cd01900">
    <property type="entry name" value="YchF"/>
    <property type="match status" value="1"/>
</dbReference>
<dbReference type="PANTHER" id="PTHR23305">
    <property type="entry name" value="OBG GTPASE FAMILY"/>
    <property type="match status" value="1"/>
</dbReference>
<dbReference type="GO" id="GO:0016887">
    <property type="term" value="F:ATP hydrolysis activity"/>
    <property type="evidence" value="ECO:0007669"/>
    <property type="project" value="InterPro"/>
</dbReference>
<evidence type="ECO:0000313" key="9">
    <source>
        <dbReference type="Proteomes" id="UP000053201"/>
    </source>
</evidence>
<dbReference type="InterPro" id="IPR004396">
    <property type="entry name" value="ATPase_YchF/OLA1"/>
</dbReference>
<dbReference type="PRINTS" id="PR00326">
    <property type="entry name" value="GTP1OBG"/>
</dbReference>
<dbReference type="PROSITE" id="PS51880">
    <property type="entry name" value="TGS"/>
    <property type="match status" value="1"/>
</dbReference>
<dbReference type="Pfam" id="PF01926">
    <property type="entry name" value="MMR_HSR1"/>
    <property type="match status" value="1"/>
</dbReference>
<sequence length="386" mass="42438">MRIDKCLQRWNSVRGYAAPRKKKVEGLGRAGTNLKMGIVGMPNVGKSSFFNALTNSSVAAENYPFCTIDPTTARTALPDPRYDHLLHLHNPKTSVPSYLTTTDIAGLVRGAHQGHGLGNNFLAHIQAVDGLFHLVRGFGGDVLHVEGNVDPVRDVGIIREELLKRDIGVLERESARKRGDIGVLGRVLEWVKGGQEVRTGNWDEEEVEVINTLGLLTAKPVVYLCNTSPESYIRKQNPYLPHLKATLPNDTLIPYSGTLETTLASLQPVERAAYLHDMAIKYDAPGPVVSALPGIIWAGYKALGLINFFTASEKEVRSWTIRQGTKAPQAAAVIHTDFEKSFAGVDVTSFDRVLQEGVTAKAVQRGRDYEVEDGDVVYFRIAARKK</sequence>
<dbReference type="Gene3D" id="3.10.20.30">
    <property type="match status" value="1"/>
</dbReference>
<dbReference type="InterPro" id="IPR013029">
    <property type="entry name" value="YchF_C"/>
</dbReference>
<evidence type="ECO:0000259" key="7">
    <source>
        <dbReference type="PROSITE" id="PS51880"/>
    </source>
</evidence>
<dbReference type="SUPFAM" id="SSF52540">
    <property type="entry name" value="P-loop containing nucleoside triphosphate hydrolases"/>
    <property type="match status" value="1"/>
</dbReference>
<dbReference type="GO" id="GO:0005524">
    <property type="term" value="F:ATP binding"/>
    <property type="evidence" value="ECO:0007669"/>
    <property type="project" value="UniProtKB-KW"/>
</dbReference>
<dbReference type="FunFam" id="3.10.20.30:FF:000029">
    <property type="entry name" value="Obg-like ATPase 1"/>
    <property type="match status" value="1"/>
</dbReference>
<dbReference type="PIRSF" id="PIRSF006641">
    <property type="entry name" value="CHP00092"/>
    <property type="match status" value="1"/>
</dbReference>
<dbReference type="PROSITE" id="PS51710">
    <property type="entry name" value="G_OBG"/>
    <property type="match status" value="1"/>
</dbReference>
<dbReference type="GeneID" id="27685067"/>
<dbReference type="Gene3D" id="1.10.150.300">
    <property type="entry name" value="TGS-like domain"/>
    <property type="match status" value="1"/>
</dbReference>
<dbReference type="Pfam" id="PF06071">
    <property type="entry name" value="YchF-GTPase_C"/>
    <property type="match status" value="1"/>
</dbReference>
<keyword evidence="2" id="KW-0479">Metal-binding</keyword>
<dbReference type="InterPro" id="IPR041706">
    <property type="entry name" value="YchF_N"/>
</dbReference>
<dbReference type="AlphaFoldDB" id="A0A0L0HRE9"/>
<keyword evidence="5" id="KW-0460">Magnesium</keyword>
<evidence type="ECO:0000256" key="1">
    <source>
        <dbReference type="ARBA" id="ARBA00001946"/>
    </source>
</evidence>
<organism evidence="8 9">
    <name type="scientific">Spizellomyces punctatus (strain DAOM BR117)</name>
    <dbReference type="NCBI Taxonomy" id="645134"/>
    <lineage>
        <taxon>Eukaryota</taxon>
        <taxon>Fungi</taxon>
        <taxon>Fungi incertae sedis</taxon>
        <taxon>Chytridiomycota</taxon>
        <taxon>Chytridiomycota incertae sedis</taxon>
        <taxon>Chytridiomycetes</taxon>
        <taxon>Spizellomycetales</taxon>
        <taxon>Spizellomycetaceae</taxon>
        <taxon>Spizellomyces</taxon>
    </lineage>
</organism>
<evidence type="ECO:0000256" key="5">
    <source>
        <dbReference type="ARBA" id="ARBA00022842"/>
    </source>
</evidence>
<keyword evidence="3" id="KW-0547">Nucleotide-binding</keyword>
<dbReference type="NCBIfam" id="TIGR00092">
    <property type="entry name" value="redox-regulated ATPase YchF"/>
    <property type="match status" value="1"/>
</dbReference>
<evidence type="ECO:0000259" key="6">
    <source>
        <dbReference type="PROSITE" id="PS51710"/>
    </source>
</evidence>
<dbReference type="GO" id="GO:0005737">
    <property type="term" value="C:cytoplasm"/>
    <property type="evidence" value="ECO:0007669"/>
    <property type="project" value="TreeGrafter"/>
</dbReference>
<dbReference type="EMBL" id="KQ257451">
    <property type="protein sequence ID" value="KND03951.1"/>
    <property type="molecule type" value="Genomic_DNA"/>
</dbReference>
<dbReference type="InterPro" id="IPR012675">
    <property type="entry name" value="Beta-grasp_dom_sf"/>
</dbReference>
<evidence type="ECO:0000256" key="2">
    <source>
        <dbReference type="ARBA" id="ARBA00022723"/>
    </source>
</evidence>
<evidence type="ECO:0000313" key="8">
    <source>
        <dbReference type="EMBL" id="KND03951.1"/>
    </source>
</evidence>
<dbReference type="InterPro" id="IPR004095">
    <property type="entry name" value="TGS"/>
</dbReference>
<dbReference type="STRING" id="645134.A0A0L0HRE9"/>
<accession>A0A0L0HRE9</accession>
<dbReference type="InterPro" id="IPR006073">
    <property type="entry name" value="GTP-bd"/>
</dbReference>
<gene>
    <name evidence="8" type="ORF">SPPG_01402</name>
</gene>
<feature type="domain" description="TGS" evidence="7">
    <location>
        <begin position="304"/>
        <end position="381"/>
    </location>
</feature>
<proteinExistence type="predicted"/>
<evidence type="ECO:0000256" key="4">
    <source>
        <dbReference type="ARBA" id="ARBA00022840"/>
    </source>
</evidence>
<dbReference type="InterPro" id="IPR012676">
    <property type="entry name" value="TGS-like"/>
</dbReference>
<dbReference type="VEuPathDB" id="FungiDB:SPPG_01402"/>
<dbReference type="InterPro" id="IPR031167">
    <property type="entry name" value="G_OBG"/>
</dbReference>
<name>A0A0L0HRE9_SPIPD</name>
<dbReference type="OMA" id="ARQWTIR"/>
<dbReference type="RefSeq" id="XP_016611990.1">
    <property type="nucleotide sequence ID" value="XM_016749721.1"/>
</dbReference>
<dbReference type="eggNOG" id="KOG1491">
    <property type="taxonomic scope" value="Eukaryota"/>
</dbReference>
<feature type="domain" description="OBG-type G" evidence="6">
    <location>
        <begin position="34"/>
        <end position="275"/>
    </location>
</feature>
<dbReference type="Gene3D" id="3.40.50.300">
    <property type="entry name" value="P-loop containing nucleotide triphosphate hydrolases"/>
    <property type="match status" value="1"/>
</dbReference>
<dbReference type="OrthoDB" id="424823at2759"/>
<dbReference type="Proteomes" id="UP000053201">
    <property type="component" value="Unassembled WGS sequence"/>
</dbReference>
<reference evidence="8 9" key="1">
    <citation type="submission" date="2009-08" db="EMBL/GenBank/DDBJ databases">
        <title>The Genome Sequence of Spizellomyces punctatus strain DAOM BR117.</title>
        <authorList>
            <consortium name="The Broad Institute Genome Sequencing Platform"/>
            <person name="Russ C."/>
            <person name="Cuomo C."/>
            <person name="Shea T."/>
            <person name="Young S.K."/>
            <person name="Zeng Q."/>
            <person name="Koehrsen M."/>
            <person name="Haas B."/>
            <person name="Borodovsky M."/>
            <person name="Guigo R."/>
            <person name="Alvarado L."/>
            <person name="Berlin A."/>
            <person name="Bochicchio J."/>
            <person name="Borenstein D."/>
            <person name="Chapman S."/>
            <person name="Chen Z."/>
            <person name="Engels R."/>
            <person name="Freedman E."/>
            <person name="Gellesch M."/>
            <person name="Goldberg J."/>
            <person name="Griggs A."/>
            <person name="Gujja S."/>
            <person name="Heiman D."/>
            <person name="Hepburn T."/>
            <person name="Howarth C."/>
            <person name="Jen D."/>
            <person name="Larson L."/>
            <person name="Lewis B."/>
            <person name="Mehta T."/>
            <person name="Park D."/>
            <person name="Pearson M."/>
            <person name="Roberts A."/>
            <person name="Saif S."/>
            <person name="Shenoy N."/>
            <person name="Sisk P."/>
            <person name="Stolte C."/>
            <person name="Sykes S."/>
            <person name="Thomson T."/>
            <person name="Walk T."/>
            <person name="White J."/>
            <person name="Yandava C."/>
            <person name="Burger G."/>
            <person name="Gray M.W."/>
            <person name="Holland P.W.H."/>
            <person name="King N."/>
            <person name="Lang F.B.F."/>
            <person name="Roger A.J."/>
            <person name="Ruiz-Trillo I."/>
            <person name="Lander E."/>
            <person name="Nusbaum C."/>
        </authorList>
    </citation>
    <scope>NUCLEOTIDE SEQUENCE [LARGE SCALE GENOMIC DNA]</scope>
    <source>
        <strain evidence="8 9">DAOM BR117</strain>
    </source>
</reference>
<dbReference type="SUPFAM" id="SSF81271">
    <property type="entry name" value="TGS-like"/>
    <property type="match status" value="1"/>
</dbReference>